<reference evidence="1 2" key="1">
    <citation type="journal article" date="2015" name="Fungal Genet. Biol.">
        <title>Evolution of novel wood decay mechanisms in Agaricales revealed by the genome sequences of Fistulina hepatica and Cylindrobasidium torrendii.</title>
        <authorList>
            <person name="Floudas D."/>
            <person name="Held B.W."/>
            <person name="Riley R."/>
            <person name="Nagy L.G."/>
            <person name="Koehler G."/>
            <person name="Ransdell A.S."/>
            <person name="Younus H."/>
            <person name="Chow J."/>
            <person name="Chiniquy J."/>
            <person name="Lipzen A."/>
            <person name="Tritt A."/>
            <person name="Sun H."/>
            <person name="Haridas S."/>
            <person name="LaButti K."/>
            <person name="Ohm R.A."/>
            <person name="Kues U."/>
            <person name="Blanchette R.A."/>
            <person name="Grigoriev I.V."/>
            <person name="Minto R.E."/>
            <person name="Hibbett D.S."/>
        </authorList>
    </citation>
    <scope>NUCLEOTIDE SEQUENCE [LARGE SCALE GENOMIC DNA]</scope>
    <source>
        <strain evidence="1 2">FP15055 ss-10</strain>
    </source>
</reference>
<dbReference type="AlphaFoldDB" id="A0A0D7B5U3"/>
<dbReference type="Proteomes" id="UP000054007">
    <property type="component" value="Unassembled WGS sequence"/>
</dbReference>
<protein>
    <recommendedName>
        <fullName evidence="3">Hypervirulence associated protein TUDOR domain-containing protein</fullName>
    </recommendedName>
</protein>
<dbReference type="OrthoDB" id="3237761at2759"/>
<name>A0A0D7B5U3_9AGAR</name>
<evidence type="ECO:0000313" key="1">
    <source>
        <dbReference type="EMBL" id="KIY64886.1"/>
    </source>
</evidence>
<accession>A0A0D7B5U3</accession>
<evidence type="ECO:0008006" key="3">
    <source>
        <dbReference type="Google" id="ProtNLM"/>
    </source>
</evidence>
<keyword evidence="2" id="KW-1185">Reference proteome</keyword>
<organism evidence="1 2">
    <name type="scientific">Cylindrobasidium torrendii FP15055 ss-10</name>
    <dbReference type="NCBI Taxonomy" id="1314674"/>
    <lineage>
        <taxon>Eukaryota</taxon>
        <taxon>Fungi</taxon>
        <taxon>Dikarya</taxon>
        <taxon>Basidiomycota</taxon>
        <taxon>Agaricomycotina</taxon>
        <taxon>Agaricomycetes</taxon>
        <taxon>Agaricomycetidae</taxon>
        <taxon>Agaricales</taxon>
        <taxon>Marasmiineae</taxon>
        <taxon>Physalacriaceae</taxon>
        <taxon>Cylindrobasidium</taxon>
    </lineage>
</organism>
<dbReference type="EMBL" id="KN880614">
    <property type="protein sequence ID" value="KIY64886.1"/>
    <property type="molecule type" value="Genomic_DNA"/>
</dbReference>
<evidence type="ECO:0000313" key="2">
    <source>
        <dbReference type="Proteomes" id="UP000054007"/>
    </source>
</evidence>
<proteinExistence type="predicted"/>
<sequence>MNFTAGMRVYFWDTKGTLIRGVVVTVATTGDHSKMVTIKVDGTNAQVTLPAEGVTKE</sequence>
<gene>
    <name evidence="1" type="ORF">CYLTODRAFT_424822</name>
</gene>